<dbReference type="Pfam" id="PF02353">
    <property type="entry name" value="CMAS"/>
    <property type="match status" value="1"/>
</dbReference>
<dbReference type="GO" id="GO:0032259">
    <property type="term" value="P:methylation"/>
    <property type="evidence" value="ECO:0007669"/>
    <property type="project" value="UniProtKB-KW"/>
</dbReference>
<organism evidence="7 8">
    <name type="scientific">Eoetvoesiella caeni</name>
    <dbReference type="NCBI Taxonomy" id="645616"/>
    <lineage>
        <taxon>Bacteria</taxon>
        <taxon>Pseudomonadati</taxon>
        <taxon>Pseudomonadota</taxon>
        <taxon>Betaproteobacteria</taxon>
        <taxon>Burkholderiales</taxon>
        <taxon>Alcaligenaceae</taxon>
        <taxon>Eoetvoesiella</taxon>
    </lineage>
</organism>
<keyword evidence="8" id="KW-1185">Reference proteome</keyword>
<dbReference type="SUPFAM" id="SSF53335">
    <property type="entry name" value="S-adenosyl-L-methionine-dependent methyltransferases"/>
    <property type="match status" value="1"/>
</dbReference>
<keyword evidence="3" id="KW-0808">Transferase</keyword>
<dbReference type="Gene3D" id="3.40.50.150">
    <property type="entry name" value="Vaccinia Virus protein VP39"/>
    <property type="match status" value="1"/>
</dbReference>
<keyword evidence="5" id="KW-0443">Lipid metabolism</keyword>
<dbReference type="InterPro" id="IPR020803">
    <property type="entry name" value="MeTfrase_dom"/>
</dbReference>
<dbReference type="PANTHER" id="PTHR43667:SF1">
    <property type="entry name" value="CYCLOPROPANE-FATTY-ACYL-PHOSPHOLIPID SYNTHASE"/>
    <property type="match status" value="1"/>
</dbReference>
<proteinExistence type="inferred from homology"/>
<dbReference type="PIRSF" id="PIRSF003085">
    <property type="entry name" value="CMAS"/>
    <property type="match status" value="1"/>
</dbReference>
<dbReference type="Proteomes" id="UP000253628">
    <property type="component" value="Unassembled WGS sequence"/>
</dbReference>
<dbReference type="InterPro" id="IPR050723">
    <property type="entry name" value="CFA/CMAS"/>
</dbReference>
<comment type="similarity">
    <text evidence="1">Belongs to the CFA/CMAS family.</text>
</comment>
<comment type="caution">
    <text evidence="7">The sequence shown here is derived from an EMBL/GenBank/DDBJ whole genome shotgun (WGS) entry which is preliminary data.</text>
</comment>
<dbReference type="GO" id="GO:0008168">
    <property type="term" value="F:methyltransferase activity"/>
    <property type="evidence" value="ECO:0007669"/>
    <property type="project" value="UniProtKB-KW"/>
</dbReference>
<dbReference type="OrthoDB" id="9782855at2"/>
<gene>
    <name evidence="7" type="ORF">DFR37_11051</name>
</gene>
<evidence type="ECO:0000256" key="3">
    <source>
        <dbReference type="ARBA" id="ARBA00022679"/>
    </source>
</evidence>
<protein>
    <submittedName>
        <fullName evidence="7">Cyclopropane-fatty-acyl-phospholipid synthase</fullName>
    </submittedName>
</protein>
<dbReference type="InterPro" id="IPR003333">
    <property type="entry name" value="CMAS"/>
</dbReference>
<dbReference type="PANTHER" id="PTHR43667">
    <property type="entry name" value="CYCLOPROPANE-FATTY-ACYL-PHOSPHOLIPID SYNTHASE"/>
    <property type="match status" value="1"/>
</dbReference>
<evidence type="ECO:0000256" key="1">
    <source>
        <dbReference type="ARBA" id="ARBA00010815"/>
    </source>
</evidence>
<dbReference type="GO" id="GO:0008610">
    <property type="term" value="P:lipid biosynthetic process"/>
    <property type="evidence" value="ECO:0007669"/>
    <property type="project" value="InterPro"/>
</dbReference>
<dbReference type="CDD" id="cd02440">
    <property type="entry name" value="AdoMet_MTases"/>
    <property type="match status" value="1"/>
</dbReference>
<evidence type="ECO:0000259" key="6">
    <source>
        <dbReference type="SMART" id="SM00828"/>
    </source>
</evidence>
<dbReference type="SMART" id="SM00828">
    <property type="entry name" value="PKS_MT"/>
    <property type="match status" value="1"/>
</dbReference>
<dbReference type="Pfam" id="PF25371">
    <property type="entry name" value="DUF7884"/>
    <property type="match status" value="1"/>
</dbReference>
<accession>A0A366H7X6</accession>
<evidence type="ECO:0000313" key="7">
    <source>
        <dbReference type="EMBL" id="RBP37102.1"/>
    </source>
</evidence>
<dbReference type="InterPro" id="IPR057206">
    <property type="entry name" value="DUF7884"/>
</dbReference>
<evidence type="ECO:0000256" key="5">
    <source>
        <dbReference type="ARBA" id="ARBA00023098"/>
    </source>
</evidence>
<dbReference type="EMBL" id="QNRQ01000010">
    <property type="protein sequence ID" value="RBP37102.1"/>
    <property type="molecule type" value="Genomic_DNA"/>
</dbReference>
<evidence type="ECO:0000313" key="8">
    <source>
        <dbReference type="Proteomes" id="UP000253628"/>
    </source>
</evidence>
<evidence type="ECO:0000256" key="2">
    <source>
        <dbReference type="ARBA" id="ARBA00022603"/>
    </source>
</evidence>
<dbReference type="RefSeq" id="WP_113934309.1">
    <property type="nucleotide sequence ID" value="NZ_JACCEU010000003.1"/>
</dbReference>
<feature type="domain" description="Polyketide synthase-like methyltransferase" evidence="6">
    <location>
        <begin position="135"/>
        <end position="390"/>
    </location>
</feature>
<evidence type="ECO:0000256" key="4">
    <source>
        <dbReference type="ARBA" id="ARBA00022691"/>
    </source>
</evidence>
<reference evidence="7 8" key="1">
    <citation type="submission" date="2018-06" db="EMBL/GenBank/DDBJ databases">
        <title>Genomic Encyclopedia of Type Strains, Phase IV (KMG-IV): sequencing the most valuable type-strain genomes for metagenomic binning, comparative biology and taxonomic classification.</title>
        <authorList>
            <person name="Goeker M."/>
        </authorList>
    </citation>
    <scope>NUCLEOTIDE SEQUENCE [LARGE SCALE GENOMIC DNA]</scope>
    <source>
        <strain evidence="7 8">DSM 25520</strain>
    </source>
</reference>
<name>A0A366H7X6_9BURK</name>
<dbReference type="InterPro" id="IPR029063">
    <property type="entry name" value="SAM-dependent_MTases_sf"/>
</dbReference>
<dbReference type="AlphaFoldDB" id="A0A366H7X6"/>
<keyword evidence="2" id="KW-0489">Methyltransferase</keyword>
<keyword evidence="4" id="KW-0949">S-adenosyl-L-methionine</keyword>
<sequence>MGSSISSSSIVEALRPLVVDCGSTLNLQFWDGRSETLGSGTAAVTLHFPTPSAALRLIPPDLGALAQAYIQGDIDVEGPAQDVVRTAIKLASASSTKQRVISRIIGWRVRRHTPDSDKRAIAHHYDVSNEFYRLWLDKQMVYSCAYFPTGSETLEQAEEAKLDLICRKLQLKPGDRFLDIGCGWGALLLWAQRHYGVKATGVTLSERQFEYVRERVRELGLEDSIDVRLQDYRHIPGEGIFDKIASVGMFEHVGVQNLPVYFGTIQRLLADDGLVLNHGIATRAGDESVRDSASEFIDHFVFPDGELPTIAQAVEAMESQQLEVFDVEGLRPHYARTLAHWVERLEANRDEAIRLVGEQTYRVWRIYMAGSAQAFELGWISVHQLLAAKRTVRGFSPQRWGRSHMLPAATDALQHERHA</sequence>